<dbReference type="InterPro" id="IPR000182">
    <property type="entry name" value="GNAT_dom"/>
</dbReference>
<keyword evidence="3" id="KW-1185">Reference proteome</keyword>
<dbReference type="InterPro" id="IPR051531">
    <property type="entry name" value="N-acetyltransferase"/>
</dbReference>
<dbReference type="Proteomes" id="UP001139522">
    <property type="component" value="Unassembled WGS sequence"/>
</dbReference>
<evidence type="ECO:0000259" key="1">
    <source>
        <dbReference type="PROSITE" id="PS51186"/>
    </source>
</evidence>
<protein>
    <submittedName>
        <fullName evidence="2">GNAT family N-acetyltransferase</fullName>
    </submittedName>
</protein>
<comment type="caution">
    <text evidence="2">The sequence shown here is derived from an EMBL/GenBank/DDBJ whole genome shotgun (WGS) entry which is preliminary data.</text>
</comment>
<dbReference type="InterPro" id="IPR016181">
    <property type="entry name" value="Acyl_CoA_acyltransferase"/>
</dbReference>
<reference evidence="2" key="1">
    <citation type="submission" date="2023-01" db="EMBL/GenBank/DDBJ databases">
        <title>Psychroserpens sp. MSW6 and Marinomonas sp. RSW2, isolated from seawater.</title>
        <authorList>
            <person name="Kristyanto S."/>
            <person name="Jung J."/>
            <person name="Kim J.M."/>
            <person name="Jeon C.O."/>
        </authorList>
    </citation>
    <scope>NUCLEOTIDE SEQUENCE</scope>
    <source>
        <strain evidence="2">RSW2</strain>
    </source>
</reference>
<evidence type="ECO:0000313" key="2">
    <source>
        <dbReference type="EMBL" id="MDE8603221.1"/>
    </source>
</evidence>
<evidence type="ECO:0000313" key="3">
    <source>
        <dbReference type="Proteomes" id="UP001139522"/>
    </source>
</evidence>
<gene>
    <name evidence="2" type="ORF">M3I01_009890</name>
</gene>
<sequence>MKSTLIIRQATEADLRNILLFEFRNRGWFSQFLPKQMLRQQTEIYLKRLLQKHLKRVQYLVYLPNNVLIGRFNGQILDNENLSLEVSYRIAKNFTNKGIAQYVLKNLLLVWASNGVRNVYAQVADHNKASIQVLLSCGFQINEVQKDAINLESKVHDCWVYRWSDSFV</sequence>
<dbReference type="RefSeq" id="WP_255895686.1">
    <property type="nucleotide sequence ID" value="NZ_JAMZEG020000002.1"/>
</dbReference>
<dbReference type="EMBL" id="JAMZEG020000002">
    <property type="protein sequence ID" value="MDE8603221.1"/>
    <property type="molecule type" value="Genomic_DNA"/>
</dbReference>
<dbReference type="SUPFAM" id="SSF55729">
    <property type="entry name" value="Acyl-CoA N-acyltransferases (Nat)"/>
    <property type="match status" value="1"/>
</dbReference>
<dbReference type="PROSITE" id="PS51186">
    <property type="entry name" value="GNAT"/>
    <property type="match status" value="1"/>
</dbReference>
<dbReference type="PANTHER" id="PTHR43792">
    <property type="entry name" value="GNAT FAMILY, PUTATIVE (AFU_ORTHOLOGUE AFUA_3G00765)-RELATED-RELATED"/>
    <property type="match status" value="1"/>
</dbReference>
<feature type="domain" description="N-acetyltransferase" evidence="1">
    <location>
        <begin position="5"/>
        <end position="157"/>
    </location>
</feature>
<dbReference type="Gene3D" id="3.40.630.30">
    <property type="match status" value="1"/>
</dbReference>
<organism evidence="2 3">
    <name type="scientific">Marinomonas maritima</name>
    <dbReference type="NCBI Taxonomy" id="2940935"/>
    <lineage>
        <taxon>Bacteria</taxon>
        <taxon>Pseudomonadati</taxon>
        <taxon>Pseudomonadota</taxon>
        <taxon>Gammaproteobacteria</taxon>
        <taxon>Oceanospirillales</taxon>
        <taxon>Oceanospirillaceae</taxon>
        <taxon>Marinomonas</taxon>
    </lineage>
</organism>
<name>A0ABT5WEG8_9GAMM</name>
<proteinExistence type="predicted"/>
<accession>A0ABT5WEG8</accession>
<dbReference type="Pfam" id="PF13302">
    <property type="entry name" value="Acetyltransf_3"/>
    <property type="match status" value="1"/>
</dbReference>